<comment type="similarity">
    <text evidence="2">Belongs to the ABC transporter superfamily.</text>
</comment>
<proteinExistence type="inferred from homology"/>
<comment type="caution">
    <text evidence="12">The sequence shown here is derived from an EMBL/GenBank/DDBJ whole genome shotgun (WGS) entry which is preliminary data.</text>
</comment>
<evidence type="ECO:0000256" key="1">
    <source>
        <dbReference type="ARBA" id="ARBA00004202"/>
    </source>
</evidence>
<dbReference type="InterPro" id="IPR027417">
    <property type="entry name" value="P-loop_NTPase"/>
</dbReference>
<evidence type="ECO:0000256" key="7">
    <source>
        <dbReference type="ARBA" id="ARBA00022840"/>
    </source>
</evidence>
<dbReference type="GO" id="GO:0006826">
    <property type="term" value="P:iron ion transport"/>
    <property type="evidence" value="ECO:0007669"/>
    <property type="project" value="UniProtKB-KW"/>
</dbReference>
<gene>
    <name evidence="12" type="ORF">DFP75_101546</name>
</gene>
<dbReference type="InterPro" id="IPR003439">
    <property type="entry name" value="ABC_transporter-like_ATP-bd"/>
</dbReference>
<keyword evidence="3" id="KW-0813">Transport</keyword>
<keyword evidence="9" id="KW-0406">Ion transport</keyword>
<dbReference type="FunFam" id="3.40.50.300:FF:000134">
    <property type="entry name" value="Iron-enterobactin ABC transporter ATP-binding protein"/>
    <property type="match status" value="1"/>
</dbReference>
<dbReference type="RefSeq" id="WP_110571967.1">
    <property type="nucleotide sequence ID" value="NZ_QKLW01000001.1"/>
</dbReference>
<dbReference type="PANTHER" id="PTHR42771">
    <property type="entry name" value="IRON(3+)-HYDROXAMATE IMPORT ATP-BINDING PROTEIN FHUC"/>
    <property type="match status" value="1"/>
</dbReference>
<reference evidence="12 13" key="1">
    <citation type="submission" date="2018-06" db="EMBL/GenBank/DDBJ databases">
        <title>Genomic Encyclopedia of Type Strains, Phase III (KMG-III): the genomes of soil and plant-associated and newly described type strains.</title>
        <authorList>
            <person name="Whitman W."/>
        </authorList>
    </citation>
    <scope>NUCLEOTIDE SEQUENCE [LARGE SCALE GENOMIC DNA]</scope>
    <source>
        <strain evidence="12 13">CECT 7730</strain>
    </source>
</reference>
<keyword evidence="7 12" id="KW-0067">ATP-binding</keyword>
<keyword evidence="5" id="KW-0410">Iron transport</keyword>
<dbReference type="EMBL" id="QKLW01000001">
    <property type="protein sequence ID" value="PYF84508.1"/>
    <property type="molecule type" value="Genomic_DNA"/>
</dbReference>
<evidence type="ECO:0000256" key="6">
    <source>
        <dbReference type="ARBA" id="ARBA00022741"/>
    </source>
</evidence>
<evidence type="ECO:0000256" key="9">
    <source>
        <dbReference type="ARBA" id="ARBA00023065"/>
    </source>
</evidence>
<dbReference type="Proteomes" id="UP000247551">
    <property type="component" value="Unassembled WGS sequence"/>
</dbReference>
<organism evidence="12 13">
    <name type="scientific">Marinomonas alcarazii</name>
    <dbReference type="NCBI Taxonomy" id="491949"/>
    <lineage>
        <taxon>Bacteria</taxon>
        <taxon>Pseudomonadati</taxon>
        <taxon>Pseudomonadota</taxon>
        <taxon>Gammaproteobacteria</taxon>
        <taxon>Oceanospirillales</taxon>
        <taxon>Oceanospirillaceae</taxon>
        <taxon>Marinomonas</taxon>
    </lineage>
</organism>
<dbReference type="PROSITE" id="PS50893">
    <property type="entry name" value="ABC_TRANSPORTER_2"/>
    <property type="match status" value="1"/>
</dbReference>
<keyword evidence="10" id="KW-0472">Membrane</keyword>
<evidence type="ECO:0000259" key="11">
    <source>
        <dbReference type="PROSITE" id="PS50893"/>
    </source>
</evidence>
<dbReference type="PANTHER" id="PTHR42771:SF2">
    <property type="entry name" value="IRON(3+)-HYDROXAMATE IMPORT ATP-BINDING PROTEIN FHUC"/>
    <property type="match status" value="1"/>
</dbReference>
<evidence type="ECO:0000256" key="3">
    <source>
        <dbReference type="ARBA" id="ARBA00022448"/>
    </source>
</evidence>
<evidence type="ECO:0000256" key="4">
    <source>
        <dbReference type="ARBA" id="ARBA00022475"/>
    </source>
</evidence>
<dbReference type="CDD" id="cd03214">
    <property type="entry name" value="ABC_Iron-Siderophores_B12_Hemin"/>
    <property type="match status" value="1"/>
</dbReference>
<evidence type="ECO:0000313" key="13">
    <source>
        <dbReference type="Proteomes" id="UP000247551"/>
    </source>
</evidence>
<keyword evidence="4" id="KW-1003">Cell membrane</keyword>
<dbReference type="GO" id="GO:0005886">
    <property type="term" value="C:plasma membrane"/>
    <property type="evidence" value="ECO:0007669"/>
    <property type="project" value="UniProtKB-SubCell"/>
</dbReference>
<comment type="subcellular location">
    <subcellularLocation>
        <location evidence="1">Cell membrane</location>
        <topology evidence="1">Peripheral membrane protein</topology>
    </subcellularLocation>
</comment>
<dbReference type="InterPro" id="IPR003593">
    <property type="entry name" value="AAA+_ATPase"/>
</dbReference>
<dbReference type="Gene3D" id="3.40.50.300">
    <property type="entry name" value="P-loop containing nucleotide triphosphate hydrolases"/>
    <property type="match status" value="1"/>
</dbReference>
<evidence type="ECO:0000313" key="12">
    <source>
        <dbReference type="EMBL" id="PYF84508.1"/>
    </source>
</evidence>
<dbReference type="SUPFAM" id="SSF52540">
    <property type="entry name" value="P-loop containing nucleoside triphosphate hydrolases"/>
    <property type="match status" value="1"/>
</dbReference>
<keyword evidence="6" id="KW-0547">Nucleotide-binding</keyword>
<dbReference type="Pfam" id="PF00005">
    <property type="entry name" value="ABC_tran"/>
    <property type="match status" value="1"/>
</dbReference>
<name>A0A318VAH3_9GAMM</name>
<evidence type="ECO:0000256" key="10">
    <source>
        <dbReference type="ARBA" id="ARBA00023136"/>
    </source>
</evidence>
<evidence type="ECO:0000256" key="5">
    <source>
        <dbReference type="ARBA" id="ARBA00022496"/>
    </source>
</evidence>
<feature type="domain" description="ABC transporter" evidence="11">
    <location>
        <begin position="3"/>
        <end position="238"/>
    </location>
</feature>
<keyword evidence="13" id="KW-1185">Reference proteome</keyword>
<dbReference type="InterPro" id="IPR051535">
    <property type="entry name" value="Siderophore_ABC-ATPase"/>
</dbReference>
<sequence>MRLSVENLSFGYRNQSVLKNIDLTFPDAGLTVLLGGNGCGKTTLLHTLAGLLTPKEGRVLLEQAPFSSLGRKAIARKLALLPQMTSAPAGVTVRELVMQGRFPWQTWWRQWSKADQQAVDSAIQATGIEDLVERPLEQLSGGQRQRCWVAMTLAQDTPLLLLDEPTTYLDIAHQVELMNLIAQLCAQGKSVITVLHDLNQAAAYADHMIMMKEGSIYAQGDVENVFTQDNLKVVFNLDADIIREPRRQQLLCVPHTDHDGIVADSPMPVAKVG</sequence>
<evidence type="ECO:0000256" key="8">
    <source>
        <dbReference type="ARBA" id="ARBA00023004"/>
    </source>
</evidence>
<protein>
    <submittedName>
        <fullName evidence="12">Iron complex transport system ATP-binding protein</fullName>
    </submittedName>
</protein>
<accession>A0A318VAH3</accession>
<evidence type="ECO:0000256" key="2">
    <source>
        <dbReference type="ARBA" id="ARBA00005417"/>
    </source>
</evidence>
<dbReference type="AlphaFoldDB" id="A0A318VAH3"/>
<dbReference type="GO" id="GO:0005524">
    <property type="term" value="F:ATP binding"/>
    <property type="evidence" value="ECO:0007669"/>
    <property type="project" value="UniProtKB-KW"/>
</dbReference>
<keyword evidence="8" id="KW-0408">Iron</keyword>
<dbReference type="GO" id="GO:0016887">
    <property type="term" value="F:ATP hydrolysis activity"/>
    <property type="evidence" value="ECO:0007669"/>
    <property type="project" value="InterPro"/>
</dbReference>
<dbReference type="SMART" id="SM00382">
    <property type="entry name" value="AAA"/>
    <property type="match status" value="1"/>
</dbReference>